<evidence type="ECO:0000256" key="1">
    <source>
        <dbReference type="ARBA" id="ARBA00022723"/>
    </source>
</evidence>
<feature type="region of interest" description="Disordered" evidence="6">
    <location>
        <begin position="831"/>
        <end position="894"/>
    </location>
</feature>
<dbReference type="PROSITE" id="PS01358">
    <property type="entry name" value="ZF_RANBP2_1"/>
    <property type="match status" value="1"/>
</dbReference>
<feature type="region of interest" description="Disordered" evidence="6">
    <location>
        <begin position="173"/>
        <end position="307"/>
    </location>
</feature>
<feature type="compositionally biased region" description="Polar residues" evidence="6">
    <location>
        <begin position="468"/>
        <end position="482"/>
    </location>
</feature>
<feature type="coiled-coil region" evidence="5">
    <location>
        <begin position="755"/>
        <end position="785"/>
    </location>
</feature>
<feature type="region of interest" description="Disordered" evidence="6">
    <location>
        <begin position="717"/>
        <end position="743"/>
    </location>
</feature>
<gene>
    <name evidence="8" type="ORF">PCOR1329_LOCUS51423</name>
</gene>
<evidence type="ECO:0000256" key="5">
    <source>
        <dbReference type="SAM" id="Coils"/>
    </source>
</evidence>
<reference evidence="8" key="1">
    <citation type="submission" date="2023-10" db="EMBL/GenBank/DDBJ databases">
        <authorList>
            <person name="Chen Y."/>
            <person name="Shah S."/>
            <person name="Dougan E. K."/>
            <person name="Thang M."/>
            <person name="Chan C."/>
        </authorList>
    </citation>
    <scope>NUCLEOTIDE SEQUENCE [LARGE SCALE GENOMIC DNA]</scope>
</reference>
<feature type="compositionally biased region" description="Basic and acidic residues" evidence="6">
    <location>
        <begin position="523"/>
        <end position="532"/>
    </location>
</feature>
<evidence type="ECO:0000259" key="7">
    <source>
        <dbReference type="PROSITE" id="PS50199"/>
    </source>
</evidence>
<feature type="compositionally biased region" description="Basic and acidic residues" evidence="6">
    <location>
        <begin position="847"/>
        <end position="858"/>
    </location>
</feature>
<evidence type="ECO:0000313" key="9">
    <source>
        <dbReference type="Proteomes" id="UP001189429"/>
    </source>
</evidence>
<dbReference type="SMART" id="SM00739">
    <property type="entry name" value="KOW"/>
    <property type="match status" value="4"/>
</dbReference>
<feature type="region of interest" description="Disordered" evidence="6">
    <location>
        <begin position="331"/>
        <end position="435"/>
    </location>
</feature>
<evidence type="ECO:0000313" key="8">
    <source>
        <dbReference type="EMBL" id="CAK0863227.1"/>
    </source>
</evidence>
<evidence type="ECO:0000256" key="3">
    <source>
        <dbReference type="ARBA" id="ARBA00022833"/>
    </source>
</evidence>
<feature type="compositionally biased region" description="Polar residues" evidence="6">
    <location>
        <begin position="596"/>
        <end position="610"/>
    </location>
</feature>
<keyword evidence="2 4" id="KW-0863">Zinc-finger</keyword>
<feature type="compositionally biased region" description="Low complexity" evidence="6">
    <location>
        <begin position="127"/>
        <end position="148"/>
    </location>
</feature>
<feature type="compositionally biased region" description="Basic and acidic residues" evidence="6">
    <location>
        <begin position="395"/>
        <end position="404"/>
    </location>
</feature>
<feature type="region of interest" description="Disordered" evidence="6">
    <location>
        <begin position="460"/>
        <end position="563"/>
    </location>
</feature>
<feature type="compositionally biased region" description="Polar residues" evidence="6">
    <location>
        <begin position="334"/>
        <end position="354"/>
    </location>
</feature>
<protein>
    <recommendedName>
        <fullName evidence="7">RanBP2-type domain-containing protein</fullName>
    </recommendedName>
</protein>
<feature type="compositionally biased region" description="Basic and acidic residues" evidence="6">
    <location>
        <begin position="267"/>
        <end position="276"/>
    </location>
</feature>
<feature type="compositionally biased region" description="Polar residues" evidence="6">
    <location>
        <begin position="724"/>
        <end position="738"/>
    </location>
</feature>
<feature type="compositionally biased region" description="Low complexity" evidence="6">
    <location>
        <begin position="883"/>
        <end position="894"/>
    </location>
</feature>
<dbReference type="Proteomes" id="UP001189429">
    <property type="component" value="Unassembled WGS sequence"/>
</dbReference>
<dbReference type="Gene3D" id="4.10.1060.10">
    <property type="entry name" value="Zinc finger, RanBP2-type"/>
    <property type="match status" value="1"/>
</dbReference>
<dbReference type="PROSITE" id="PS50199">
    <property type="entry name" value="ZF_RANBP2_2"/>
    <property type="match status" value="1"/>
</dbReference>
<keyword evidence="1" id="KW-0479">Metal-binding</keyword>
<feature type="domain" description="RanBP2-type" evidence="7">
    <location>
        <begin position="893"/>
        <end position="923"/>
    </location>
</feature>
<feature type="compositionally biased region" description="Basic and acidic residues" evidence="6">
    <location>
        <begin position="173"/>
        <end position="183"/>
    </location>
</feature>
<proteinExistence type="predicted"/>
<dbReference type="InterPro" id="IPR005824">
    <property type="entry name" value="KOW"/>
</dbReference>
<feature type="region of interest" description="Disordered" evidence="6">
    <location>
        <begin position="588"/>
        <end position="674"/>
    </location>
</feature>
<feature type="compositionally biased region" description="Basic and acidic residues" evidence="6">
    <location>
        <begin position="218"/>
        <end position="232"/>
    </location>
</feature>
<evidence type="ECO:0000256" key="6">
    <source>
        <dbReference type="SAM" id="MobiDB-lite"/>
    </source>
</evidence>
<feature type="compositionally biased region" description="Basic and acidic residues" evidence="6">
    <location>
        <begin position="868"/>
        <end position="880"/>
    </location>
</feature>
<feature type="compositionally biased region" description="Acidic residues" evidence="6">
    <location>
        <begin position="999"/>
        <end position="1013"/>
    </location>
</feature>
<sequence length="1028" mass="107232">MRGWHEKAYLQHAGENADLWTRLCKLRASRDFSQILVLQTPSHLTAADLTVRETHQWVALGNTAADELASVAAAEARVDQASRTRVLQAERKARVVRRRLLRANLEAVQAEDTERKAAPRPQRHSLPGAGDPPRAAAAAASAVTTPTVAAARGAPTTELEAHGGATLERQFEIWDSKPADDSRVSGVWEPWESEPESESGHRRESDHESDLESAVNSRCDKAEGAVDTKVDEQPADTTGVAPQAVKSMGKGKGKKGPPPPPKSSGPPKKEKARPEADEGALVQVQAGMHAGKRATVLKVSGEGKEMRWRVQIEDGPATWVDAVSLVDAAAGQSALPSSADQQQHQSQEAPSSSPADAEEGGPAAILSGRIGGSAVPGKGKGKKGPPPPPKSSGPPKKETARPEADEGALVQVQAGMHASKRATVLKVSGEGKEMRWRVQIEDGPATWVDAVSLVDAAAGQAALPSSADQQQHQSQEAPSSSPADAEEGGPAAILSGRIGGSAVPGKGKGKKGPPPPPKSSGPPKKETARPEADDGALVQVQAGMHAGKRATVLKVSGEGKEMRWRVQIEDGPATWVDAVSLVDAAAGQAALPSSADQQQHQSQEAPSSSPADAEEGGPAAILSGRIGDSAVPGKGKGKKGPPPPPKSSGPPKKEKARPEADEGALVQVQAGMHAGKRATVLKVSGEGKEMRWRVQVEDGPATWVDAVSLVDAAAGQAALPSSADQQQHQSQEAPSSSPADAEEGGLAAFLSCEVGVEATHEAAAAEAEAAELERLAREEAEAAEALPPLPEGWIEMKEVRLPTGRVPPGTSGAEPVEVICIEEMITAAAEEVATEDKDVRQQGSTADHQRREPGQEPLRRRRGPAGAEHGDTDDQLDQPHDSALAAPAGAGAEAGTAWDCPGCGLQNEGGAGRCVLCSAEREAPAAADADEGEGQGVGAVYEVTPGDDELQEQHDLVDEDVGAVHQPRFSVIDEDEVKYFQDGAKEAFAVPLPAFELDDEDCLDSSNEMDPEDDKQCLADEFDDGECF</sequence>
<feature type="region of interest" description="Disordered" evidence="6">
    <location>
        <begin position="109"/>
        <end position="148"/>
    </location>
</feature>
<keyword evidence="9" id="KW-1185">Reference proteome</keyword>
<feature type="compositionally biased region" description="Basic and acidic residues" evidence="6">
    <location>
        <begin position="651"/>
        <end position="660"/>
    </location>
</feature>
<dbReference type="InterPro" id="IPR001876">
    <property type="entry name" value="Znf_RanBP2"/>
</dbReference>
<keyword evidence="3" id="KW-0862">Zinc</keyword>
<organism evidence="8 9">
    <name type="scientific">Prorocentrum cordatum</name>
    <dbReference type="NCBI Taxonomy" id="2364126"/>
    <lineage>
        <taxon>Eukaryota</taxon>
        <taxon>Sar</taxon>
        <taxon>Alveolata</taxon>
        <taxon>Dinophyceae</taxon>
        <taxon>Prorocentrales</taxon>
        <taxon>Prorocentraceae</taxon>
        <taxon>Prorocentrum</taxon>
    </lineage>
</organism>
<feature type="region of interest" description="Disordered" evidence="6">
    <location>
        <begin position="999"/>
        <end position="1028"/>
    </location>
</feature>
<feature type="compositionally biased region" description="Basic and acidic residues" evidence="6">
    <location>
        <begin position="198"/>
        <end position="210"/>
    </location>
</feature>
<name>A0ABN9UT52_9DINO</name>
<dbReference type="EMBL" id="CAUYUJ010016238">
    <property type="protein sequence ID" value="CAK0863227.1"/>
    <property type="molecule type" value="Genomic_DNA"/>
</dbReference>
<evidence type="ECO:0000256" key="4">
    <source>
        <dbReference type="PROSITE-ProRule" id="PRU00322"/>
    </source>
</evidence>
<comment type="caution">
    <text evidence="8">The sequence shown here is derived from an EMBL/GenBank/DDBJ whole genome shotgun (WGS) entry which is preliminary data.</text>
</comment>
<accession>A0ABN9UT52</accession>
<evidence type="ECO:0000256" key="2">
    <source>
        <dbReference type="ARBA" id="ARBA00022771"/>
    </source>
</evidence>
<keyword evidence="5" id="KW-0175">Coiled coil</keyword>